<feature type="region of interest" description="Disordered" evidence="1">
    <location>
        <begin position="138"/>
        <end position="181"/>
    </location>
</feature>
<dbReference type="Proteomes" id="UP000515344">
    <property type="component" value="Chromosome"/>
</dbReference>
<dbReference type="EMBL" id="CP060007">
    <property type="protein sequence ID" value="QNA44726.1"/>
    <property type="molecule type" value="Genomic_DNA"/>
</dbReference>
<dbReference type="InterPro" id="IPR049280">
    <property type="entry name" value="DUF6852"/>
</dbReference>
<evidence type="ECO:0000256" key="1">
    <source>
        <dbReference type="SAM" id="MobiDB-lite"/>
    </source>
</evidence>
<dbReference type="InterPro" id="IPR041218">
    <property type="entry name" value="DUF5606"/>
</dbReference>
<evidence type="ECO:0000259" key="2">
    <source>
        <dbReference type="Pfam" id="PF18347"/>
    </source>
</evidence>
<dbReference type="Pfam" id="PF18347">
    <property type="entry name" value="DUF5606"/>
    <property type="match status" value="1"/>
</dbReference>
<evidence type="ECO:0000313" key="5">
    <source>
        <dbReference type="Proteomes" id="UP000515344"/>
    </source>
</evidence>
<dbReference type="InterPro" id="IPR049281">
    <property type="entry name" value="BVU_3817-like_C_sf"/>
</dbReference>
<dbReference type="Pfam" id="PF21186">
    <property type="entry name" value="DUF6852"/>
    <property type="match status" value="1"/>
</dbReference>
<protein>
    <submittedName>
        <fullName evidence="4">DUF5606 domain-containing protein</fullName>
    </submittedName>
</protein>
<dbReference type="Gene3D" id="1.10.10.1650">
    <property type="match status" value="1"/>
</dbReference>
<proteinExistence type="predicted"/>
<name>A0A7G5XGX3_9BACT</name>
<dbReference type="KEGG" id="lacs:H4075_00585"/>
<feature type="domain" description="DUF6852" evidence="3">
    <location>
        <begin position="52"/>
        <end position="117"/>
    </location>
</feature>
<feature type="compositionally biased region" description="Basic and acidic residues" evidence="1">
    <location>
        <begin position="154"/>
        <end position="170"/>
    </location>
</feature>
<feature type="compositionally biased region" description="Basic residues" evidence="1">
    <location>
        <begin position="171"/>
        <end position="181"/>
    </location>
</feature>
<accession>A0A7G5XGX3</accession>
<dbReference type="AlphaFoldDB" id="A0A7G5XGX3"/>
<dbReference type="InterPro" id="IPR049282">
    <property type="entry name" value="BVU_3817_N_sf"/>
</dbReference>
<dbReference type="Gene3D" id="2.30.30.730">
    <property type="match status" value="1"/>
</dbReference>
<gene>
    <name evidence="4" type="ORF">H4075_00585</name>
</gene>
<reference evidence="5" key="1">
    <citation type="submission" date="2020-08" db="EMBL/GenBank/DDBJ databases">
        <title>Lacibacter sp. S13-6-6 genome sequencing.</title>
        <authorList>
            <person name="Jin L."/>
        </authorList>
    </citation>
    <scope>NUCLEOTIDE SEQUENCE [LARGE SCALE GENOMIC DNA]</scope>
    <source>
        <strain evidence="5">S13-6-6</strain>
    </source>
</reference>
<dbReference type="RefSeq" id="WP_182803164.1">
    <property type="nucleotide sequence ID" value="NZ_CP060007.1"/>
</dbReference>
<keyword evidence="5" id="KW-1185">Reference proteome</keyword>
<organism evidence="4 5">
    <name type="scientific">Lacibacter sediminis</name>
    <dbReference type="NCBI Taxonomy" id="2760713"/>
    <lineage>
        <taxon>Bacteria</taxon>
        <taxon>Pseudomonadati</taxon>
        <taxon>Bacteroidota</taxon>
        <taxon>Chitinophagia</taxon>
        <taxon>Chitinophagales</taxon>
        <taxon>Chitinophagaceae</taxon>
        <taxon>Lacibacter</taxon>
    </lineage>
</organism>
<evidence type="ECO:0000313" key="4">
    <source>
        <dbReference type="EMBL" id="QNA44726.1"/>
    </source>
</evidence>
<evidence type="ECO:0000259" key="3">
    <source>
        <dbReference type="Pfam" id="PF21186"/>
    </source>
</evidence>
<sequence length="181" mass="20166">MEYGKLIAVTGMPGLFELVSSKSDGAIVRSLDDNSTKFASTRQHQFSHLESIEVYTVRDNVNLTDIFKAMESAGGKLPDEKDAKAIKTYFEKVYPDLDFERVYTSDMKKMVKWYGIISAKGIEIKLTEVAEEEAPVEEAVVEEEAKPAKKAAKKKAEPKAEEVATEEAPKKKAAAKKKKED</sequence>
<feature type="domain" description="DUF5606" evidence="2">
    <location>
        <begin position="5"/>
        <end position="49"/>
    </location>
</feature>